<dbReference type="GO" id="GO:0006508">
    <property type="term" value="P:proteolysis"/>
    <property type="evidence" value="ECO:0007669"/>
    <property type="project" value="UniProtKB-KW"/>
</dbReference>
<keyword evidence="2" id="KW-0645">Protease</keyword>
<evidence type="ECO:0000313" key="6">
    <source>
        <dbReference type="EMBL" id="TSE29345.1"/>
    </source>
</evidence>
<comment type="similarity">
    <text evidence="1">Belongs to the peptidase C40 family.</text>
</comment>
<dbReference type="SUPFAM" id="SSF54001">
    <property type="entry name" value="Cysteine proteinases"/>
    <property type="match status" value="1"/>
</dbReference>
<evidence type="ECO:0000256" key="1">
    <source>
        <dbReference type="ARBA" id="ARBA00007074"/>
    </source>
</evidence>
<sequence length="222" mass="23422">MPNAHRPLVAPESPVFTGDRGRAPVLLAAMVWACLAVPSAWARDPIMELLAARGLLTPDAVAAPVAGETPLSGPVDALPLTPAAPAPPDGATDARSAALVYAMAYVGVPYRRGGTGYEEGVDCSGFVQVTFRETLGVVLPRRAAEQAQATLPIDPGQLAPGDLVFFNTQGEPFSHVGIYVGQGRFVHSPRSGAQVRLERLGDRYWRERFDGARRVVGGDGRG</sequence>
<evidence type="ECO:0000256" key="3">
    <source>
        <dbReference type="ARBA" id="ARBA00022801"/>
    </source>
</evidence>
<proteinExistence type="inferred from homology"/>
<dbReference type="AlphaFoldDB" id="A0A554X0N2"/>
<dbReference type="PROSITE" id="PS51935">
    <property type="entry name" value="NLPC_P60"/>
    <property type="match status" value="1"/>
</dbReference>
<evidence type="ECO:0000256" key="2">
    <source>
        <dbReference type="ARBA" id="ARBA00022670"/>
    </source>
</evidence>
<dbReference type="EC" id="3.4.-.-" evidence="6"/>
<evidence type="ECO:0000259" key="5">
    <source>
        <dbReference type="PROSITE" id="PS51935"/>
    </source>
</evidence>
<protein>
    <submittedName>
        <fullName evidence="6">Murein DD-endopeptidase MepH</fullName>
        <ecNumber evidence="6">3.4.-.-</ecNumber>
    </submittedName>
</protein>
<dbReference type="InterPro" id="IPR051202">
    <property type="entry name" value="Peptidase_C40"/>
</dbReference>
<dbReference type="InterPro" id="IPR038765">
    <property type="entry name" value="Papain-like_cys_pep_sf"/>
</dbReference>
<feature type="domain" description="NlpC/P60" evidence="5">
    <location>
        <begin position="92"/>
        <end position="216"/>
    </location>
</feature>
<reference evidence="6 7" key="1">
    <citation type="submission" date="2019-07" db="EMBL/GenBank/DDBJ databases">
        <title>Tepidimonas taiwanensis I1-1 draft genome.</title>
        <authorList>
            <person name="Da Costa M.S."/>
            <person name="Froufe H.J.C."/>
            <person name="Egas C."/>
            <person name="Albuquerque L."/>
        </authorList>
    </citation>
    <scope>NUCLEOTIDE SEQUENCE [LARGE SCALE GENOMIC DNA]</scope>
    <source>
        <strain evidence="6 7">I1-1</strain>
    </source>
</reference>
<dbReference type="PANTHER" id="PTHR47053">
    <property type="entry name" value="MUREIN DD-ENDOPEPTIDASE MEPH-RELATED"/>
    <property type="match status" value="1"/>
</dbReference>
<keyword evidence="7" id="KW-1185">Reference proteome</keyword>
<organism evidence="6 7">
    <name type="scientific">Tepidimonas taiwanensis</name>
    <dbReference type="NCBI Taxonomy" id="307486"/>
    <lineage>
        <taxon>Bacteria</taxon>
        <taxon>Pseudomonadati</taxon>
        <taxon>Pseudomonadota</taxon>
        <taxon>Betaproteobacteria</taxon>
        <taxon>Burkholderiales</taxon>
        <taxon>Tepidimonas</taxon>
    </lineage>
</organism>
<dbReference type="Pfam" id="PF00877">
    <property type="entry name" value="NLPC_P60"/>
    <property type="match status" value="1"/>
</dbReference>
<evidence type="ECO:0000256" key="4">
    <source>
        <dbReference type="ARBA" id="ARBA00022807"/>
    </source>
</evidence>
<keyword evidence="3 6" id="KW-0378">Hydrolase</keyword>
<gene>
    <name evidence="6" type="primary">mepH_1</name>
    <name evidence="6" type="ORF">Ttaiw_02334</name>
</gene>
<accession>A0A554X0N2</accession>
<dbReference type="Gene3D" id="3.90.1720.10">
    <property type="entry name" value="endopeptidase domain like (from Nostoc punctiforme)"/>
    <property type="match status" value="1"/>
</dbReference>
<dbReference type="GO" id="GO:0008234">
    <property type="term" value="F:cysteine-type peptidase activity"/>
    <property type="evidence" value="ECO:0007669"/>
    <property type="project" value="UniProtKB-KW"/>
</dbReference>
<dbReference type="Proteomes" id="UP000317763">
    <property type="component" value="Unassembled WGS sequence"/>
</dbReference>
<dbReference type="PANTHER" id="PTHR47053:SF1">
    <property type="entry name" value="MUREIN DD-ENDOPEPTIDASE MEPH-RELATED"/>
    <property type="match status" value="1"/>
</dbReference>
<name>A0A554X0N2_9BURK</name>
<dbReference type="EMBL" id="VJOM01000036">
    <property type="protein sequence ID" value="TSE29345.1"/>
    <property type="molecule type" value="Genomic_DNA"/>
</dbReference>
<dbReference type="InterPro" id="IPR000064">
    <property type="entry name" value="NLP_P60_dom"/>
</dbReference>
<dbReference type="STRING" id="307486.GCA_000807215_02653"/>
<keyword evidence="4" id="KW-0788">Thiol protease</keyword>
<evidence type="ECO:0000313" key="7">
    <source>
        <dbReference type="Proteomes" id="UP000317763"/>
    </source>
</evidence>
<comment type="caution">
    <text evidence="6">The sequence shown here is derived from an EMBL/GenBank/DDBJ whole genome shotgun (WGS) entry which is preliminary data.</text>
</comment>
<dbReference type="RefSeq" id="WP_313904200.1">
    <property type="nucleotide sequence ID" value="NZ_CP083911.1"/>
</dbReference>